<reference evidence="2 3" key="1">
    <citation type="journal article" date="2016" name="Nat. Commun.">
        <title>Thousands of microbial genomes shed light on interconnected biogeochemical processes in an aquifer system.</title>
        <authorList>
            <person name="Anantharaman K."/>
            <person name="Brown C.T."/>
            <person name="Hug L.A."/>
            <person name="Sharon I."/>
            <person name="Castelle C.J."/>
            <person name="Probst A.J."/>
            <person name="Thomas B.C."/>
            <person name="Singh A."/>
            <person name="Wilkins M.J."/>
            <person name="Karaoz U."/>
            <person name="Brodie E.L."/>
            <person name="Williams K.H."/>
            <person name="Hubbard S.S."/>
            <person name="Banfield J.F."/>
        </authorList>
    </citation>
    <scope>NUCLEOTIDE SEQUENCE [LARGE SCALE GENOMIC DNA]</scope>
</reference>
<protein>
    <submittedName>
        <fullName evidence="2">Uncharacterized protein</fullName>
    </submittedName>
</protein>
<gene>
    <name evidence="2" type="ORF">A2153_04310</name>
</gene>
<dbReference type="EMBL" id="MFJB01000011">
    <property type="protein sequence ID" value="OGG00814.1"/>
    <property type="molecule type" value="Genomic_DNA"/>
</dbReference>
<proteinExistence type="predicted"/>
<dbReference type="AlphaFoldDB" id="A0A1F5YL48"/>
<feature type="transmembrane region" description="Helical" evidence="1">
    <location>
        <begin position="204"/>
        <end position="225"/>
    </location>
</feature>
<keyword evidence="1" id="KW-1133">Transmembrane helix</keyword>
<feature type="transmembrane region" description="Helical" evidence="1">
    <location>
        <begin position="231"/>
        <end position="249"/>
    </location>
</feature>
<keyword evidence="1" id="KW-0812">Transmembrane</keyword>
<evidence type="ECO:0000313" key="3">
    <source>
        <dbReference type="Proteomes" id="UP000177396"/>
    </source>
</evidence>
<evidence type="ECO:0000256" key="1">
    <source>
        <dbReference type="SAM" id="Phobius"/>
    </source>
</evidence>
<name>A0A1F5YL48_9BACT</name>
<organism evidence="2 3">
    <name type="scientific">Candidatus Gottesmanbacteria bacterium RBG_16_38_7b</name>
    <dbReference type="NCBI Taxonomy" id="1798372"/>
    <lineage>
        <taxon>Bacteria</taxon>
        <taxon>Candidatus Gottesmaniibacteriota</taxon>
    </lineage>
</organism>
<comment type="caution">
    <text evidence="2">The sequence shown here is derived from an EMBL/GenBank/DDBJ whole genome shotgun (WGS) entry which is preliminary data.</text>
</comment>
<dbReference type="Proteomes" id="UP000177396">
    <property type="component" value="Unassembled WGS sequence"/>
</dbReference>
<keyword evidence="1" id="KW-0472">Membrane</keyword>
<accession>A0A1F5YL48</accession>
<sequence>MATVKNNPLSLQEEIRKEAREEVVRQIRTEVEEDKKIGRFGKRVEVERRVQAANFDVNDKTFIENTQNIKTFEGEQQRKIMDEGISSVSLTQSGKVQSFNIKKAPERAGKLQNFINQAKESFKKTVSPIFKPFSIAAAKITKFLNIQKLLLEQIRETIRKAIKAFIENTIKAMVRRMVKWVMKTITKEAIKFAAKALLTTVSQALNAVAPVLGGIAGAIISSLIVDIGFKLGKYLIMGGVGLAFFLFFLNDSSGTNKFPIGVKNAELMSVRKIENKSYAWKNFERNVLGMEIKKDENWQEFAEKYLNINRELLSLEGILDKPE</sequence>
<evidence type="ECO:0000313" key="2">
    <source>
        <dbReference type="EMBL" id="OGG00814.1"/>
    </source>
</evidence>